<dbReference type="NCBIfam" id="TIGR00685">
    <property type="entry name" value="T6PP"/>
    <property type="match status" value="1"/>
</dbReference>
<comment type="cofactor">
    <cofactor evidence="6">
        <name>Mg(2+)</name>
        <dbReference type="ChEBI" id="CHEBI:18420"/>
    </cofactor>
</comment>
<dbReference type="InterPro" id="IPR023214">
    <property type="entry name" value="HAD_sf"/>
</dbReference>
<dbReference type="GO" id="GO:0046872">
    <property type="term" value="F:metal ion binding"/>
    <property type="evidence" value="ECO:0007669"/>
    <property type="project" value="UniProtKB-KW"/>
</dbReference>
<dbReference type="GO" id="GO:0004805">
    <property type="term" value="F:trehalose-phosphatase activity"/>
    <property type="evidence" value="ECO:0007669"/>
    <property type="project" value="UniProtKB-EC"/>
</dbReference>
<keyword evidence="4 6" id="KW-0378">Hydrolase</keyword>
<dbReference type="EC" id="3.1.3.12" evidence="6"/>
<keyword evidence="9" id="KW-1185">Reference proteome</keyword>
<dbReference type="InterPro" id="IPR044651">
    <property type="entry name" value="OTSB-like"/>
</dbReference>
<dbReference type="UniPathway" id="UPA00299"/>
<keyword evidence="6" id="KW-0460">Magnesium</keyword>
<dbReference type="NCBIfam" id="TIGR01484">
    <property type="entry name" value="HAD-SF-IIB"/>
    <property type="match status" value="1"/>
</dbReference>
<comment type="similarity">
    <text evidence="3 6">Belongs to the trehalose phosphatase family.</text>
</comment>
<comment type="function">
    <text evidence="5 6">Removes the phosphate from trehalose 6-phosphate to produce free trehalose.</text>
</comment>
<dbReference type="InterPro" id="IPR036412">
    <property type="entry name" value="HAD-like_sf"/>
</dbReference>
<dbReference type="PANTHER" id="PTHR43768">
    <property type="entry name" value="TREHALOSE 6-PHOSPHATE PHOSPHATASE"/>
    <property type="match status" value="1"/>
</dbReference>
<dbReference type="Proteomes" id="UP000225548">
    <property type="component" value="Unassembled WGS sequence"/>
</dbReference>
<keyword evidence="6" id="KW-0479">Metal-binding</keyword>
<comment type="catalytic activity">
    <reaction evidence="1 6">
        <text>alpha,alpha-trehalose 6-phosphate + H2O = alpha,alpha-trehalose + phosphate</text>
        <dbReference type="Rhea" id="RHEA:23420"/>
        <dbReference type="ChEBI" id="CHEBI:15377"/>
        <dbReference type="ChEBI" id="CHEBI:16551"/>
        <dbReference type="ChEBI" id="CHEBI:43474"/>
        <dbReference type="ChEBI" id="CHEBI:58429"/>
        <dbReference type="EC" id="3.1.3.12"/>
    </reaction>
</comment>
<dbReference type="PANTHER" id="PTHR43768:SF3">
    <property type="entry name" value="TREHALOSE 6-PHOSPHATE PHOSPHATASE"/>
    <property type="match status" value="1"/>
</dbReference>
<gene>
    <name evidence="8" type="ORF">ATL42_3226</name>
</gene>
<dbReference type="InterPro" id="IPR006379">
    <property type="entry name" value="HAD-SF_hydro_IIB"/>
</dbReference>
<dbReference type="EMBL" id="PDJG01000001">
    <property type="protein sequence ID" value="PFG35283.1"/>
    <property type="molecule type" value="Genomic_DNA"/>
</dbReference>
<dbReference type="AlphaFoldDB" id="A0A2A9E8Y3"/>
<dbReference type="Gene3D" id="3.40.50.1000">
    <property type="entry name" value="HAD superfamily/HAD-like"/>
    <property type="match status" value="1"/>
</dbReference>
<dbReference type="InterPro" id="IPR003337">
    <property type="entry name" value="Trehalose_PPase"/>
</dbReference>
<dbReference type="GO" id="GO:0005992">
    <property type="term" value="P:trehalose biosynthetic process"/>
    <property type="evidence" value="ECO:0007669"/>
    <property type="project" value="UniProtKB-UniPathway"/>
</dbReference>
<evidence type="ECO:0000256" key="5">
    <source>
        <dbReference type="ARBA" id="ARBA00024179"/>
    </source>
</evidence>
<dbReference type="OrthoDB" id="9816160at2"/>
<organism evidence="8 9">
    <name type="scientific">Sanguibacter antarcticus</name>
    <dbReference type="NCBI Taxonomy" id="372484"/>
    <lineage>
        <taxon>Bacteria</taxon>
        <taxon>Bacillati</taxon>
        <taxon>Actinomycetota</taxon>
        <taxon>Actinomycetes</taxon>
        <taxon>Micrococcales</taxon>
        <taxon>Sanguibacteraceae</taxon>
        <taxon>Sanguibacter</taxon>
    </lineage>
</organism>
<evidence type="ECO:0000313" key="8">
    <source>
        <dbReference type="EMBL" id="PFG35283.1"/>
    </source>
</evidence>
<sequence length="279" mass="29250">MSLESVQSAVARFVEQARAGADEGPVLIATDFDGVLAPLGDDPSASRPTVAAAAALVRLARLPHERLRLALVSGRHLETLAQLALAPSGTILVGSHGAERGEIRQDPSEDSSTRLPDVERAPFDLVPEQEALLRDVTTGLDEIVENVDGAWVERKPSAAVLHTRLSTETDAETVSTRAVALGERLGAHVMSGKNVVEIAVVETSKGEALLALREELGATVVFYMGDDVTDERAFAVLGADDLTVKVGSGETAALVRVADTDEAADLLADLADALEHALA</sequence>
<feature type="compositionally biased region" description="Basic and acidic residues" evidence="7">
    <location>
        <begin position="97"/>
        <end position="107"/>
    </location>
</feature>
<name>A0A2A9E8Y3_9MICO</name>
<evidence type="ECO:0000256" key="1">
    <source>
        <dbReference type="ARBA" id="ARBA00000500"/>
    </source>
</evidence>
<evidence type="ECO:0000256" key="6">
    <source>
        <dbReference type="RuleBase" id="RU361117"/>
    </source>
</evidence>
<evidence type="ECO:0000256" key="4">
    <source>
        <dbReference type="ARBA" id="ARBA00022801"/>
    </source>
</evidence>
<dbReference type="Gene3D" id="3.30.70.1020">
    <property type="entry name" value="Trehalose-6-phosphate phosphatase related protein, domain 2"/>
    <property type="match status" value="1"/>
</dbReference>
<evidence type="ECO:0000256" key="3">
    <source>
        <dbReference type="ARBA" id="ARBA00008770"/>
    </source>
</evidence>
<evidence type="ECO:0000313" key="9">
    <source>
        <dbReference type="Proteomes" id="UP000225548"/>
    </source>
</evidence>
<dbReference type="Pfam" id="PF02358">
    <property type="entry name" value="Trehalose_PPase"/>
    <property type="match status" value="1"/>
</dbReference>
<proteinExistence type="inferred from homology"/>
<accession>A0A2A9E8Y3</accession>
<reference evidence="8 9" key="1">
    <citation type="submission" date="2017-10" db="EMBL/GenBank/DDBJ databases">
        <title>Sequencing the genomes of 1000 actinobacteria strains.</title>
        <authorList>
            <person name="Klenk H.-P."/>
        </authorList>
    </citation>
    <scope>NUCLEOTIDE SEQUENCE [LARGE SCALE GENOMIC DNA]</scope>
    <source>
        <strain evidence="8 9">DSM 18966</strain>
    </source>
</reference>
<comment type="caution">
    <text evidence="8">The sequence shown here is derived from an EMBL/GenBank/DDBJ whole genome shotgun (WGS) entry which is preliminary data.</text>
</comment>
<protein>
    <recommendedName>
        <fullName evidence="6">Trehalose 6-phosphate phosphatase</fullName>
        <ecNumber evidence="6">3.1.3.12</ecNumber>
    </recommendedName>
</protein>
<comment type="pathway">
    <text evidence="2 6">Glycan biosynthesis; trehalose biosynthesis.</text>
</comment>
<evidence type="ECO:0000256" key="2">
    <source>
        <dbReference type="ARBA" id="ARBA00005199"/>
    </source>
</evidence>
<evidence type="ECO:0000256" key="7">
    <source>
        <dbReference type="SAM" id="MobiDB-lite"/>
    </source>
</evidence>
<dbReference type="SUPFAM" id="SSF56784">
    <property type="entry name" value="HAD-like"/>
    <property type="match status" value="1"/>
</dbReference>
<dbReference type="RefSeq" id="WP_098456191.1">
    <property type="nucleotide sequence ID" value="NZ_PDJG01000001.1"/>
</dbReference>
<feature type="region of interest" description="Disordered" evidence="7">
    <location>
        <begin position="96"/>
        <end position="115"/>
    </location>
</feature>